<comment type="subcellular location">
    <subcellularLocation>
        <location evidence="1">Cell membrane</location>
        <topology evidence="1">Multi-pass membrane protein</topology>
    </subcellularLocation>
</comment>
<dbReference type="EMBL" id="CAJEWN010000011">
    <property type="protein sequence ID" value="CAD2132060.1"/>
    <property type="molecule type" value="Genomic_DNA"/>
</dbReference>
<dbReference type="GO" id="GO:0042277">
    <property type="term" value="F:peptide binding"/>
    <property type="evidence" value="ECO:0007669"/>
    <property type="project" value="TreeGrafter"/>
</dbReference>
<dbReference type="GO" id="GO:0043005">
    <property type="term" value="C:neuron projection"/>
    <property type="evidence" value="ECO:0007669"/>
    <property type="project" value="TreeGrafter"/>
</dbReference>
<organism evidence="13 14">
    <name type="scientific">Meloidogyne enterolobii</name>
    <name type="common">Root-knot nematode worm</name>
    <name type="synonym">Meloidogyne mayaguensis</name>
    <dbReference type="NCBI Taxonomy" id="390850"/>
    <lineage>
        <taxon>Eukaryota</taxon>
        <taxon>Metazoa</taxon>
        <taxon>Ecdysozoa</taxon>
        <taxon>Nematoda</taxon>
        <taxon>Chromadorea</taxon>
        <taxon>Rhabditida</taxon>
        <taxon>Tylenchina</taxon>
        <taxon>Tylenchomorpha</taxon>
        <taxon>Tylenchoidea</taxon>
        <taxon>Meloidogynidae</taxon>
        <taxon>Meloidogyninae</taxon>
        <taxon>Meloidogyne</taxon>
    </lineage>
</organism>
<feature type="transmembrane region" description="Helical" evidence="10">
    <location>
        <begin position="106"/>
        <end position="126"/>
    </location>
</feature>
<comment type="caution">
    <text evidence="13">The sequence shown here is derived from an EMBL/GenBank/DDBJ whole genome shotgun (WGS) entry which is preliminary data.</text>
</comment>
<keyword evidence="6 10" id="KW-0472">Membrane</keyword>
<protein>
    <recommendedName>
        <fullName evidence="12">G-protein coupled receptors family 1 profile domain-containing protein</fullName>
    </recommendedName>
</protein>
<feature type="transmembrane region" description="Helical" evidence="10">
    <location>
        <begin position="154"/>
        <end position="179"/>
    </location>
</feature>
<dbReference type="Gene3D" id="1.20.1070.10">
    <property type="entry name" value="Rhodopsin 7-helix transmembrane proteins"/>
    <property type="match status" value="1"/>
</dbReference>
<evidence type="ECO:0000256" key="5">
    <source>
        <dbReference type="ARBA" id="ARBA00023040"/>
    </source>
</evidence>
<evidence type="ECO:0000256" key="11">
    <source>
        <dbReference type="SAM" id="SignalP"/>
    </source>
</evidence>
<dbReference type="GO" id="GO:0005886">
    <property type="term" value="C:plasma membrane"/>
    <property type="evidence" value="ECO:0007669"/>
    <property type="project" value="UniProtKB-SubCell"/>
</dbReference>
<dbReference type="Proteomes" id="UP000580250">
    <property type="component" value="Unassembled WGS sequence"/>
</dbReference>
<accession>A0A6V7TRC6</accession>
<evidence type="ECO:0000256" key="4">
    <source>
        <dbReference type="ARBA" id="ARBA00022989"/>
    </source>
</evidence>
<dbReference type="Pfam" id="PF00001">
    <property type="entry name" value="7tm_1"/>
    <property type="match status" value="1"/>
</dbReference>
<feature type="domain" description="G-protein coupled receptors family 1 profile" evidence="12">
    <location>
        <begin position="1"/>
        <end position="176"/>
    </location>
</feature>
<keyword evidence="2" id="KW-1003">Cell membrane</keyword>
<keyword evidence="5" id="KW-0297">G-protein coupled receptor</keyword>
<dbReference type="InterPro" id="IPR017452">
    <property type="entry name" value="GPCR_Rhodpsn_7TM"/>
</dbReference>
<dbReference type="PROSITE" id="PS50262">
    <property type="entry name" value="G_PROTEIN_RECEP_F1_2"/>
    <property type="match status" value="1"/>
</dbReference>
<sequence>MVFIQLLLLTLLTFVLLSPLLIKSSSREIVLKEVLLENPYRLARVRIFKCMDHLEGTLLSFFISYMFLVGFFLPILLITVFYALMMKRLFKRSRSLSSSKLPVNRIAGYTIAISVFFVLCWSPYWISMLYFNFVHWESEDNEKQSEDIFSSDKFIYIMYGVHALPYVNSASNWLLYGLLNSQLMRRAKYTSETFYNNTTGMPENGFGSIHRNFNGNTTTPPPPSQIRIESSRNSSLAVTSKLNGNGRCNSTLSTPLFGGSNRKGSKQVRKSTINGQIICHENGSAFSPSLSSQRSISSVSAPLRTITFSSIRQPNNLNNNLNNEEKESRQRLLSQEVNNDILL</sequence>
<feature type="chain" id="PRO_5027972586" description="G-protein coupled receptors family 1 profile domain-containing protein" evidence="11">
    <location>
        <begin position="18"/>
        <end position="343"/>
    </location>
</feature>
<evidence type="ECO:0000256" key="3">
    <source>
        <dbReference type="ARBA" id="ARBA00022692"/>
    </source>
</evidence>
<evidence type="ECO:0000256" key="8">
    <source>
        <dbReference type="ARBA" id="ARBA00023224"/>
    </source>
</evidence>
<keyword evidence="3 10" id="KW-0812">Transmembrane</keyword>
<dbReference type="PANTHER" id="PTHR24229:SF53">
    <property type="entry name" value="NEUROPEPTIDE RECEPTOR 18"/>
    <property type="match status" value="1"/>
</dbReference>
<feature type="region of interest" description="Disordered" evidence="9">
    <location>
        <begin position="214"/>
        <end position="233"/>
    </location>
</feature>
<name>A0A6V7TRC6_MELEN</name>
<dbReference type="PANTHER" id="PTHR24229">
    <property type="entry name" value="NEUROPEPTIDES RECEPTOR"/>
    <property type="match status" value="1"/>
</dbReference>
<feature type="signal peptide" evidence="11">
    <location>
        <begin position="1"/>
        <end position="17"/>
    </location>
</feature>
<keyword evidence="4 10" id="KW-1133">Transmembrane helix</keyword>
<dbReference type="SUPFAM" id="SSF81321">
    <property type="entry name" value="Family A G protein-coupled receptor-like"/>
    <property type="match status" value="1"/>
</dbReference>
<keyword evidence="8" id="KW-0807">Transducer</keyword>
<dbReference type="InterPro" id="IPR000276">
    <property type="entry name" value="GPCR_Rhodpsn"/>
</dbReference>
<evidence type="ECO:0000256" key="2">
    <source>
        <dbReference type="ARBA" id="ARBA00022475"/>
    </source>
</evidence>
<evidence type="ECO:0000259" key="12">
    <source>
        <dbReference type="PROSITE" id="PS50262"/>
    </source>
</evidence>
<evidence type="ECO:0000256" key="1">
    <source>
        <dbReference type="ARBA" id="ARBA00004651"/>
    </source>
</evidence>
<evidence type="ECO:0000256" key="7">
    <source>
        <dbReference type="ARBA" id="ARBA00023170"/>
    </source>
</evidence>
<proteinExistence type="predicted"/>
<keyword evidence="7" id="KW-0675">Receptor</keyword>
<gene>
    <name evidence="13" type="ORF">MENT_LOCUS3528</name>
</gene>
<dbReference type="PRINTS" id="PR00237">
    <property type="entry name" value="GPCRRHODOPSN"/>
</dbReference>
<dbReference type="GO" id="GO:0004930">
    <property type="term" value="F:G protein-coupled receptor activity"/>
    <property type="evidence" value="ECO:0007669"/>
    <property type="project" value="UniProtKB-KW"/>
</dbReference>
<evidence type="ECO:0000313" key="13">
    <source>
        <dbReference type="EMBL" id="CAD2132060.1"/>
    </source>
</evidence>
<evidence type="ECO:0000256" key="6">
    <source>
        <dbReference type="ARBA" id="ARBA00023136"/>
    </source>
</evidence>
<evidence type="ECO:0000313" key="14">
    <source>
        <dbReference type="Proteomes" id="UP000580250"/>
    </source>
</evidence>
<dbReference type="CDD" id="cd00637">
    <property type="entry name" value="7tm_classA_rhodopsin-like"/>
    <property type="match status" value="1"/>
</dbReference>
<dbReference type="OrthoDB" id="5851789at2759"/>
<reference evidence="13 14" key="1">
    <citation type="submission" date="2020-08" db="EMBL/GenBank/DDBJ databases">
        <authorList>
            <person name="Koutsovoulos G."/>
            <person name="Danchin GJ E."/>
        </authorList>
    </citation>
    <scope>NUCLEOTIDE SEQUENCE [LARGE SCALE GENOMIC DNA]</scope>
</reference>
<evidence type="ECO:0000256" key="10">
    <source>
        <dbReference type="SAM" id="Phobius"/>
    </source>
</evidence>
<dbReference type="AlphaFoldDB" id="A0A6V7TRC6"/>
<feature type="transmembrane region" description="Helical" evidence="10">
    <location>
        <begin position="62"/>
        <end position="85"/>
    </location>
</feature>
<evidence type="ECO:0000256" key="9">
    <source>
        <dbReference type="SAM" id="MobiDB-lite"/>
    </source>
</evidence>
<keyword evidence="11" id="KW-0732">Signal</keyword>